<reference evidence="1" key="1">
    <citation type="journal article" date="2013" name="Environ. Microbiol.">
        <title>Seasonally variable intestinal metagenomes of the red palm weevil (Rhynchophorus ferrugineus).</title>
        <authorList>
            <person name="Jia S."/>
            <person name="Zhang X."/>
            <person name="Zhang G."/>
            <person name="Yin A."/>
            <person name="Zhang S."/>
            <person name="Li F."/>
            <person name="Wang L."/>
            <person name="Zhao D."/>
            <person name="Yun Q."/>
            <person name="Tala"/>
            <person name="Wang J."/>
            <person name="Sun G."/>
            <person name="Baabdullah M."/>
            <person name="Yu X."/>
            <person name="Hu S."/>
            <person name="Al-Mssallem I.S."/>
            <person name="Yu J."/>
        </authorList>
    </citation>
    <scope>NUCLEOTIDE SEQUENCE</scope>
</reference>
<sequence length="59" mass="6879">MYQYHERYILALSHDEVVHGKQSLLAKMPGDRYNQFAQMKVTASVDALLAREKTEFYGE</sequence>
<organism evidence="1">
    <name type="scientific">uncultured Lactobacillus sp</name>
    <dbReference type="NCBI Taxonomy" id="153152"/>
    <lineage>
        <taxon>Bacteria</taxon>
        <taxon>Bacillati</taxon>
        <taxon>Bacillota</taxon>
        <taxon>Bacilli</taxon>
        <taxon>Lactobacillales</taxon>
        <taxon>Lactobacillaceae</taxon>
        <taxon>Lactobacillus</taxon>
        <taxon>environmental samples</taxon>
    </lineage>
</organism>
<accession>A0A060CJF1</accession>
<dbReference type="Gene3D" id="3.20.20.80">
    <property type="entry name" value="Glycosidases"/>
    <property type="match status" value="1"/>
</dbReference>
<dbReference type="EMBL" id="KF125864">
    <property type="protein sequence ID" value="AIA93200.1"/>
    <property type="molecule type" value="Genomic_DNA"/>
</dbReference>
<protein>
    <submittedName>
        <fullName evidence="1">CAZy families CBM48|GH13 protein</fullName>
    </submittedName>
</protein>
<name>A0A060CJF1_9LACO</name>
<evidence type="ECO:0000313" key="1">
    <source>
        <dbReference type="EMBL" id="AIA93200.1"/>
    </source>
</evidence>
<proteinExistence type="predicted"/>
<dbReference type="AlphaFoldDB" id="A0A060CJF1"/>